<evidence type="ECO:0000256" key="3">
    <source>
        <dbReference type="SAM" id="Coils"/>
    </source>
</evidence>
<accession>B3SC23</accession>
<dbReference type="Pfam" id="PF06428">
    <property type="entry name" value="Sec2p"/>
    <property type="match status" value="1"/>
</dbReference>
<evidence type="ECO:0000259" key="4">
    <source>
        <dbReference type="Pfam" id="PF06428"/>
    </source>
</evidence>
<dbReference type="InParanoid" id="B3SC23"/>
<dbReference type="GO" id="GO:0005085">
    <property type="term" value="F:guanyl-nucleotide exchange factor activity"/>
    <property type="evidence" value="ECO:0000318"/>
    <property type="project" value="GO_Central"/>
</dbReference>
<proteinExistence type="inferred from homology"/>
<dbReference type="HOGENOM" id="CLU_038204_1_0_1"/>
<evidence type="ECO:0000313" key="6">
    <source>
        <dbReference type="Proteomes" id="UP000009022"/>
    </source>
</evidence>
<dbReference type="Gene3D" id="1.20.5.4880">
    <property type="match status" value="1"/>
</dbReference>
<dbReference type="InterPro" id="IPR009449">
    <property type="entry name" value="Sec2_N"/>
</dbReference>
<dbReference type="RefSeq" id="XP_002117754.1">
    <property type="nucleotide sequence ID" value="XM_002117718.1"/>
</dbReference>
<sequence>MEKAIVSNSNQSLDHELVGTKPRSLTFSAPECLRPKALETLNGHNVSSAASNRSPSPSFVEVKALAQAKLKDELKRYQEELKLKDEEVTKLSKVKDQINEEVEELTASLFEEANSMVLEANIKQATAEKKLVEAQNKIEALETEIVALKQVLESTENHSQGHSDKHRRNLTNPFRQFSNKFSSKNKRNQEIPSIFENEIPEVDSVYYGEFLQWLDNPDLDYAKPFLARIYGEDILTCLELSNKNLTQIVQRAIERSTFHMEALIDPIIREDALNGIKQKCKYRIKCTDDSEDWLYIGQNTRNRLSSVCDFHDYIKYIRNGLVKSNVNEMYRKIMFLRKSMAIAKLGFLALPTDYNAIP</sequence>
<evidence type="ECO:0000313" key="5">
    <source>
        <dbReference type="EMBL" id="EDV19730.1"/>
    </source>
</evidence>
<dbReference type="InterPro" id="IPR040351">
    <property type="entry name" value="RAB3IL/RAB3IP/Sec2"/>
</dbReference>
<dbReference type="AlphaFoldDB" id="B3SC23"/>
<dbReference type="Proteomes" id="UP000009022">
    <property type="component" value="Unassembled WGS sequence"/>
</dbReference>
<feature type="domain" description="GDP/GTP exchange factor Sec2 N-terminal" evidence="4">
    <location>
        <begin position="63"/>
        <end position="154"/>
    </location>
</feature>
<dbReference type="KEGG" id="tad:TRIADDRAFT_61823"/>
<gene>
    <name evidence="5" type="ORF">TRIADDRAFT_61823</name>
</gene>
<dbReference type="SUPFAM" id="SSF144284">
    <property type="entry name" value="Sec2 N-terminal region"/>
    <property type="match status" value="1"/>
</dbReference>
<dbReference type="Pfam" id="PF25555">
    <property type="entry name" value="RAB3A-like_C"/>
    <property type="match status" value="1"/>
</dbReference>
<evidence type="ECO:0000256" key="2">
    <source>
        <dbReference type="ARBA" id="ARBA00025794"/>
    </source>
</evidence>
<reference evidence="5 6" key="1">
    <citation type="journal article" date="2008" name="Nature">
        <title>The Trichoplax genome and the nature of placozoans.</title>
        <authorList>
            <person name="Srivastava M."/>
            <person name="Begovic E."/>
            <person name="Chapman J."/>
            <person name="Putnam N.H."/>
            <person name="Hellsten U."/>
            <person name="Kawashima T."/>
            <person name="Kuo A."/>
            <person name="Mitros T."/>
            <person name="Salamov A."/>
            <person name="Carpenter M.L."/>
            <person name="Signorovitch A.Y."/>
            <person name="Moreno M.A."/>
            <person name="Kamm K."/>
            <person name="Grimwood J."/>
            <person name="Schmutz J."/>
            <person name="Shapiro H."/>
            <person name="Grigoriev I.V."/>
            <person name="Buss L.W."/>
            <person name="Schierwater B."/>
            <person name="Dellaporta S.L."/>
            <person name="Rokhsar D.S."/>
        </authorList>
    </citation>
    <scope>NUCLEOTIDE SEQUENCE [LARGE SCALE GENOMIC DNA]</scope>
    <source>
        <strain evidence="5 6">Grell-BS-1999</strain>
    </source>
</reference>
<name>B3SC23_TRIAD</name>
<organism evidence="5 6">
    <name type="scientific">Trichoplax adhaerens</name>
    <name type="common">Trichoplax reptans</name>
    <dbReference type="NCBI Taxonomy" id="10228"/>
    <lineage>
        <taxon>Eukaryota</taxon>
        <taxon>Metazoa</taxon>
        <taxon>Placozoa</taxon>
        <taxon>Uniplacotomia</taxon>
        <taxon>Trichoplacea</taxon>
        <taxon>Trichoplacidae</taxon>
        <taxon>Trichoplax</taxon>
    </lineage>
</organism>
<dbReference type="STRING" id="10228.B3SC23"/>
<dbReference type="PANTHER" id="PTHR14430:SF0">
    <property type="entry name" value="SEC2P DOMAIN-CONTAINING PROTEIN"/>
    <property type="match status" value="1"/>
</dbReference>
<dbReference type="PhylomeDB" id="B3SC23"/>
<dbReference type="EMBL" id="DS985267">
    <property type="protein sequence ID" value="EDV19730.1"/>
    <property type="molecule type" value="Genomic_DNA"/>
</dbReference>
<dbReference type="PANTHER" id="PTHR14430">
    <property type="entry name" value="RABIN3-RELATED"/>
    <property type="match status" value="1"/>
</dbReference>
<evidence type="ECO:0000256" key="1">
    <source>
        <dbReference type="ARBA" id="ARBA00023054"/>
    </source>
</evidence>
<protein>
    <recommendedName>
        <fullName evidence="4">GDP/GTP exchange factor Sec2 N-terminal domain-containing protein</fullName>
    </recommendedName>
</protein>
<dbReference type="CTD" id="6759013"/>
<dbReference type="eggNOG" id="KOG4324">
    <property type="taxonomic scope" value="Eukaryota"/>
</dbReference>
<dbReference type="OrthoDB" id="5560525at2759"/>
<dbReference type="OMA" id="EIDPIYH"/>
<keyword evidence="1 3" id="KW-0175">Coiled coil</keyword>
<comment type="similarity">
    <text evidence="2">Belongs to the SEC2 family.</text>
</comment>
<feature type="coiled-coil region" evidence="3">
    <location>
        <begin position="60"/>
        <end position="158"/>
    </location>
</feature>
<keyword evidence="6" id="KW-1185">Reference proteome</keyword>
<dbReference type="GeneID" id="6759013"/>